<dbReference type="InterPro" id="IPR026870">
    <property type="entry name" value="Zinc_ribbon_dom"/>
</dbReference>
<dbReference type="GeneID" id="32154622"/>
<dbReference type="KEGG" id="mbn:Mboo_0512"/>
<keyword evidence="4" id="KW-1185">Reference proteome</keyword>
<dbReference type="eggNOG" id="arCOG07264">
    <property type="taxonomic scope" value="Archaea"/>
</dbReference>
<organism evidence="3 4">
    <name type="scientific">Methanoregula boonei (strain DSM 21154 / JCM 14090 / 6A8)</name>
    <dbReference type="NCBI Taxonomy" id="456442"/>
    <lineage>
        <taxon>Archaea</taxon>
        <taxon>Methanobacteriati</taxon>
        <taxon>Methanobacteriota</taxon>
        <taxon>Stenosarchaea group</taxon>
        <taxon>Methanomicrobia</taxon>
        <taxon>Methanomicrobiales</taxon>
        <taxon>Methanoregulaceae</taxon>
        <taxon>Methanoregula</taxon>
    </lineage>
</organism>
<dbReference type="Pfam" id="PF13240">
    <property type="entry name" value="Zn_Ribbon_1"/>
    <property type="match status" value="1"/>
</dbReference>
<feature type="domain" description="Zinc-ribbon" evidence="2">
    <location>
        <begin position="2"/>
        <end position="24"/>
    </location>
</feature>
<evidence type="ECO:0000313" key="4">
    <source>
        <dbReference type="Proteomes" id="UP000002408"/>
    </source>
</evidence>
<accession>A7I5L9</accession>
<evidence type="ECO:0000259" key="2">
    <source>
        <dbReference type="Pfam" id="PF13240"/>
    </source>
</evidence>
<keyword evidence="1" id="KW-1133">Transmembrane helix</keyword>
<gene>
    <name evidence="3" type="ordered locus">Mboo_0512</name>
</gene>
<dbReference type="EMBL" id="CP000780">
    <property type="protein sequence ID" value="ABS55030.1"/>
    <property type="molecule type" value="Genomic_DNA"/>
</dbReference>
<reference evidence="4" key="1">
    <citation type="journal article" date="2015" name="Microbiology">
        <title>Genome of Methanoregula boonei 6A8 reveals adaptations to oligotrophic peatland environments.</title>
        <authorList>
            <person name="Braeuer S."/>
            <person name="Cadillo-Quiroz H."/>
            <person name="Kyrpides N."/>
            <person name="Woyke T."/>
            <person name="Goodwin L."/>
            <person name="Detter C."/>
            <person name="Podell S."/>
            <person name="Yavitt J.B."/>
            <person name="Zinder S.H."/>
        </authorList>
    </citation>
    <scope>NUCLEOTIDE SEQUENCE [LARGE SCALE GENOMIC DNA]</scope>
    <source>
        <strain evidence="4">DSM 21154 / JCM 14090 / 6A8</strain>
    </source>
</reference>
<sequence length="289" mass="30937">MFCQKCGKENPDNAAFCNSCGADLRSAPVAPIPQPETIISSCSAGKRRKIILYGVIVCIVVVILIAGAISLWNNQDWNSYCSKNYPGSTYNSTTNTCENPAASTIPSPAQIGPHAAPIYQRGDIVSTDNEGGGGTLIEGYNPANDTYVVTWVDQSLDGTWYHGTDPTIYAVDSWDRVDLENKNPYKIGTVDPNNLPSYASSAPLVLTGNGDNITEFGTPQSGAYIFTSTYSGQGNFVVWIKDSNGYEVGLAANTVDASTDSKMVHLDTDTYYAEVTANGPWTLTITPPS</sequence>
<keyword evidence="1" id="KW-0472">Membrane</keyword>
<dbReference type="OrthoDB" id="70331at2157"/>
<evidence type="ECO:0000256" key="1">
    <source>
        <dbReference type="SAM" id="Phobius"/>
    </source>
</evidence>
<feature type="transmembrane region" description="Helical" evidence="1">
    <location>
        <begin position="50"/>
        <end position="72"/>
    </location>
</feature>
<protein>
    <recommendedName>
        <fullName evidence="2">Zinc-ribbon domain-containing protein</fullName>
    </recommendedName>
</protein>
<dbReference type="RefSeq" id="WP_012106051.1">
    <property type="nucleotide sequence ID" value="NC_009712.1"/>
</dbReference>
<dbReference type="STRING" id="456442.Mboo_0512"/>
<proteinExistence type="predicted"/>
<evidence type="ECO:0000313" key="3">
    <source>
        <dbReference type="EMBL" id="ABS55030.1"/>
    </source>
</evidence>
<name>A7I5L9_METB6</name>
<dbReference type="HOGENOM" id="CLU_961756_0_0_2"/>
<dbReference type="AlphaFoldDB" id="A7I5L9"/>
<keyword evidence="1" id="KW-0812">Transmembrane</keyword>
<dbReference type="Proteomes" id="UP000002408">
    <property type="component" value="Chromosome"/>
</dbReference>